<protein>
    <submittedName>
        <fullName evidence="2">Uncharacterized protein</fullName>
    </submittedName>
</protein>
<accession>A0AAV7WHG4</accession>
<dbReference type="EMBL" id="JANPWB010000001">
    <property type="protein sequence ID" value="KAJ1213498.1"/>
    <property type="molecule type" value="Genomic_DNA"/>
</dbReference>
<evidence type="ECO:0000256" key="1">
    <source>
        <dbReference type="SAM" id="MobiDB-lite"/>
    </source>
</evidence>
<feature type="compositionally biased region" description="Basic and acidic residues" evidence="1">
    <location>
        <begin position="50"/>
        <end position="95"/>
    </location>
</feature>
<evidence type="ECO:0000313" key="3">
    <source>
        <dbReference type="Proteomes" id="UP001066276"/>
    </source>
</evidence>
<gene>
    <name evidence="2" type="ORF">NDU88_001135</name>
</gene>
<proteinExistence type="predicted"/>
<dbReference type="AlphaFoldDB" id="A0AAV7WHG4"/>
<name>A0AAV7WHG4_PLEWA</name>
<dbReference type="Proteomes" id="UP001066276">
    <property type="component" value="Chromosome 1_1"/>
</dbReference>
<feature type="region of interest" description="Disordered" evidence="1">
    <location>
        <begin position="1"/>
        <end position="128"/>
    </location>
</feature>
<sequence>MRVCSRLSDIAATDGAESGTASRFSLENAVPPGRHNNGDADTSTGNPDIRVPEEFEREDGLRAGDAKGHENADRGAERKDKRMEDTGKKTEERRKPGNQQPRPVGEPGKTRRTRNPPRPRRDVASPGSSYTLLSEKVWKEYFNHIELRKSDIGPVGYGGKPVKVLGEHEVELRFQVMEDEWMEARGRDEQRKEIMEGIIQGWSVCKSVQCEAYKHVFEELSVVNNMLMCAGVLVVPEDSSWKMAIEWNKERLSLARDVELLNKTGDESREEQETRHILRKNSPCDMKLLDKELKRSAKEEYVTKDKKRNTSSRSIMLPSKYRDFVLFV</sequence>
<comment type="caution">
    <text evidence="2">The sequence shown here is derived from an EMBL/GenBank/DDBJ whole genome shotgun (WGS) entry which is preliminary data.</text>
</comment>
<keyword evidence="3" id="KW-1185">Reference proteome</keyword>
<reference evidence="2" key="1">
    <citation type="journal article" date="2022" name="bioRxiv">
        <title>Sequencing and chromosome-scale assembly of the giantPleurodeles waltlgenome.</title>
        <authorList>
            <person name="Brown T."/>
            <person name="Elewa A."/>
            <person name="Iarovenko S."/>
            <person name="Subramanian E."/>
            <person name="Araus A.J."/>
            <person name="Petzold A."/>
            <person name="Susuki M."/>
            <person name="Suzuki K.-i.T."/>
            <person name="Hayashi T."/>
            <person name="Toyoda A."/>
            <person name="Oliveira C."/>
            <person name="Osipova E."/>
            <person name="Leigh N.D."/>
            <person name="Simon A."/>
            <person name="Yun M.H."/>
        </authorList>
    </citation>
    <scope>NUCLEOTIDE SEQUENCE</scope>
    <source>
        <strain evidence="2">20211129_DDA</strain>
        <tissue evidence="2">Liver</tissue>
    </source>
</reference>
<organism evidence="2 3">
    <name type="scientific">Pleurodeles waltl</name>
    <name type="common">Iberian ribbed newt</name>
    <dbReference type="NCBI Taxonomy" id="8319"/>
    <lineage>
        <taxon>Eukaryota</taxon>
        <taxon>Metazoa</taxon>
        <taxon>Chordata</taxon>
        <taxon>Craniata</taxon>
        <taxon>Vertebrata</taxon>
        <taxon>Euteleostomi</taxon>
        <taxon>Amphibia</taxon>
        <taxon>Batrachia</taxon>
        <taxon>Caudata</taxon>
        <taxon>Salamandroidea</taxon>
        <taxon>Salamandridae</taxon>
        <taxon>Pleurodelinae</taxon>
        <taxon>Pleurodeles</taxon>
    </lineage>
</organism>
<evidence type="ECO:0000313" key="2">
    <source>
        <dbReference type="EMBL" id="KAJ1213498.1"/>
    </source>
</evidence>